<protein>
    <recommendedName>
        <fullName evidence="2">DNA-binding protein RAP1</fullName>
    </recommendedName>
</protein>
<feature type="region of interest" description="Disordered" evidence="3">
    <location>
        <begin position="253"/>
        <end position="288"/>
    </location>
</feature>
<dbReference type="InterPro" id="IPR001357">
    <property type="entry name" value="BRCT_dom"/>
</dbReference>
<accession>A0AAD7P3J3</accession>
<dbReference type="SUPFAM" id="SSF52113">
    <property type="entry name" value="BRCT domain"/>
    <property type="match status" value="1"/>
</dbReference>
<comment type="similarity">
    <text evidence="2">Belongs to the RAP1 family.</text>
</comment>
<sequence>MDAGFHSTDTASYPQLFVEGGIPLKVYVDPGSVVARPKLIRTLKSAGAAIASDPKDSDFILVQSDIDTGQHFFRDWSAEKKVLEATWVSKSLSAGRLLKESDQWGGCLAAENSSVALQDFDPNPLPTPRTSPPWPTHPQSSHPYSPQPSGMNGHSFSNNVPPPSIQHPSQQPIPPIHQNQMGQIPLQPGGIPTFYPPTQQQFMFQNQMPQNLPGVPQQFPHSQTAVDPAILNMVILDMLQRSGLTAMMNPTLNPPTYPQPPGILPQAYNHSPSPSIPDPLPPSLSRKPSVDLKGKGKAILYAPRESSGSSRMTSSAKIFTSESGEALTFYVAIDVNRRADILNRIKRNGGQICTTLTANFVILSFRSKDFETLLKTVISADGTAVKPAFVLDSVEQNMLLDTSEYEFEIPPKLAREIQKSVQRSPINKDTKGKQKPISHKAKKKVVKEEIGSPGVSRPHTRSPSPPPAHTRVLMSGDKYHYPAVEDKYALEYAAILFARDKTMSFTALGAKLHSKLPHHSSAAWHNRISRTLNDEIGNIRKRALIAHRKEQHESQQSQSNIEPPAKRARPSTSSDVKYVERDIETVAHFFAQDGGDQLADEEDDPDARVRIWQKLTEKTACKTEASWDDFYNKHHQRINELYRELAEAEDALETSVE</sequence>
<feature type="region of interest" description="Disordered" evidence="3">
    <location>
        <begin position="548"/>
        <end position="575"/>
    </location>
</feature>
<gene>
    <name evidence="5" type="ORF">B0H16DRAFT_1489785</name>
</gene>
<feature type="region of interest" description="Disordered" evidence="3">
    <location>
        <begin position="118"/>
        <end position="192"/>
    </location>
</feature>
<dbReference type="EMBL" id="JARKIB010000001">
    <property type="protein sequence ID" value="KAJ7786252.1"/>
    <property type="molecule type" value="Genomic_DNA"/>
</dbReference>
<evidence type="ECO:0000313" key="5">
    <source>
        <dbReference type="EMBL" id="KAJ7786252.1"/>
    </source>
</evidence>
<dbReference type="Pfam" id="PF16589">
    <property type="entry name" value="BRCT_2"/>
    <property type="match status" value="1"/>
</dbReference>
<keyword evidence="6" id="KW-1185">Reference proteome</keyword>
<feature type="compositionally biased region" description="Low complexity" evidence="3">
    <location>
        <begin position="137"/>
        <end position="149"/>
    </location>
</feature>
<dbReference type="GO" id="GO:0031848">
    <property type="term" value="P:protection from non-homologous end joining at telomere"/>
    <property type="evidence" value="ECO:0007669"/>
    <property type="project" value="TreeGrafter"/>
</dbReference>
<dbReference type="InterPro" id="IPR036420">
    <property type="entry name" value="BRCT_dom_sf"/>
</dbReference>
<dbReference type="AlphaFoldDB" id="A0AAD7P3J3"/>
<evidence type="ECO:0000256" key="3">
    <source>
        <dbReference type="SAM" id="MobiDB-lite"/>
    </source>
</evidence>
<dbReference type="GO" id="GO:0070187">
    <property type="term" value="C:shelterin complex"/>
    <property type="evidence" value="ECO:0007669"/>
    <property type="project" value="TreeGrafter"/>
</dbReference>
<evidence type="ECO:0000256" key="2">
    <source>
        <dbReference type="RuleBase" id="RU367107"/>
    </source>
</evidence>
<evidence type="ECO:0000259" key="4">
    <source>
        <dbReference type="SMART" id="SM00292"/>
    </source>
</evidence>
<reference evidence="5" key="1">
    <citation type="submission" date="2023-03" db="EMBL/GenBank/DDBJ databases">
        <title>Massive genome expansion in bonnet fungi (Mycena s.s.) driven by repeated elements and novel gene families across ecological guilds.</title>
        <authorList>
            <consortium name="Lawrence Berkeley National Laboratory"/>
            <person name="Harder C.B."/>
            <person name="Miyauchi S."/>
            <person name="Viragh M."/>
            <person name="Kuo A."/>
            <person name="Thoen E."/>
            <person name="Andreopoulos B."/>
            <person name="Lu D."/>
            <person name="Skrede I."/>
            <person name="Drula E."/>
            <person name="Henrissat B."/>
            <person name="Morin E."/>
            <person name="Kohler A."/>
            <person name="Barry K."/>
            <person name="LaButti K."/>
            <person name="Morin E."/>
            <person name="Salamov A."/>
            <person name="Lipzen A."/>
            <person name="Mereny Z."/>
            <person name="Hegedus B."/>
            <person name="Baldrian P."/>
            <person name="Stursova M."/>
            <person name="Weitz H."/>
            <person name="Taylor A."/>
            <person name="Grigoriev I.V."/>
            <person name="Nagy L.G."/>
            <person name="Martin F."/>
            <person name="Kauserud H."/>
        </authorList>
    </citation>
    <scope>NUCLEOTIDE SEQUENCE</scope>
    <source>
        <strain evidence="5">CBHHK182m</strain>
    </source>
</reference>
<comment type="caution">
    <text evidence="5">The sequence shown here is derived from an EMBL/GenBank/DDBJ whole genome shotgun (WGS) entry which is preliminary data.</text>
</comment>
<dbReference type="PANTHER" id="PTHR16466:SF6">
    <property type="entry name" value="TELOMERIC REPEAT-BINDING FACTOR 2-INTERACTING PROTEIN 1"/>
    <property type="match status" value="1"/>
</dbReference>
<dbReference type="GO" id="GO:0010833">
    <property type="term" value="P:telomere maintenance via telomere lengthening"/>
    <property type="evidence" value="ECO:0007669"/>
    <property type="project" value="UniProtKB-UniRule"/>
</dbReference>
<evidence type="ECO:0000313" key="6">
    <source>
        <dbReference type="Proteomes" id="UP001215598"/>
    </source>
</evidence>
<comment type="function">
    <text evidence="2">Involved in the regulation of telomere length, clustering and has a specific role in telomere position effect (TPE).</text>
</comment>
<feature type="compositionally biased region" description="Pro residues" evidence="3">
    <location>
        <begin position="160"/>
        <end position="175"/>
    </location>
</feature>
<feature type="compositionally biased region" description="Pro residues" evidence="3">
    <location>
        <begin position="123"/>
        <end position="136"/>
    </location>
</feature>
<feature type="region of interest" description="Disordered" evidence="3">
    <location>
        <begin position="420"/>
        <end position="469"/>
    </location>
</feature>
<name>A0AAD7P3J3_9AGAR</name>
<dbReference type="InterPro" id="IPR039595">
    <property type="entry name" value="TE2IP/Rap1"/>
</dbReference>
<dbReference type="PANTHER" id="PTHR16466">
    <property type="entry name" value="TELOMERE REPEAT-BINDING FACTOR 2-INTERACTING PROTEIN 1"/>
    <property type="match status" value="1"/>
</dbReference>
<keyword evidence="2" id="KW-0779">Telomere</keyword>
<evidence type="ECO:0000256" key="1">
    <source>
        <dbReference type="ARBA" id="ARBA00023242"/>
    </source>
</evidence>
<feature type="compositionally biased region" description="Polar residues" evidence="3">
    <location>
        <begin position="150"/>
        <end position="159"/>
    </location>
</feature>
<dbReference type="SMART" id="SM00292">
    <property type="entry name" value="BRCT"/>
    <property type="match status" value="1"/>
</dbReference>
<dbReference type="Gene3D" id="3.40.50.10190">
    <property type="entry name" value="BRCT domain"/>
    <property type="match status" value="1"/>
</dbReference>
<keyword evidence="1 2" id="KW-0539">Nucleus</keyword>
<dbReference type="GO" id="GO:0042162">
    <property type="term" value="F:telomeric DNA binding"/>
    <property type="evidence" value="ECO:0007669"/>
    <property type="project" value="TreeGrafter"/>
</dbReference>
<keyword evidence="2" id="KW-0158">Chromosome</keyword>
<comment type="subcellular location">
    <subcellularLocation>
        <location evidence="2">Nucleus</location>
    </subcellularLocation>
    <subcellularLocation>
        <location evidence="2">Chromosome</location>
        <location evidence="2">Telomere</location>
    </subcellularLocation>
</comment>
<comment type="subunit">
    <text evidence="2">Homodimer.</text>
</comment>
<feature type="compositionally biased region" description="Pro residues" evidence="3">
    <location>
        <begin position="253"/>
        <end position="263"/>
    </location>
</feature>
<feature type="compositionally biased region" description="Basic residues" evidence="3">
    <location>
        <begin position="433"/>
        <end position="445"/>
    </location>
</feature>
<organism evidence="5 6">
    <name type="scientific">Mycena metata</name>
    <dbReference type="NCBI Taxonomy" id="1033252"/>
    <lineage>
        <taxon>Eukaryota</taxon>
        <taxon>Fungi</taxon>
        <taxon>Dikarya</taxon>
        <taxon>Basidiomycota</taxon>
        <taxon>Agaricomycotina</taxon>
        <taxon>Agaricomycetes</taxon>
        <taxon>Agaricomycetidae</taxon>
        <taxon>Agaricales</taxon>
        <taxon>Marasmiineae</taxon>
        <taxon>Mycenaceae</taxon>
        <taxon>Mycena</taxon>
    </lineage>
</organism>
<dbReference type="Proteomes" id="UP001215598">
    <property type="component" value="Unassembled WGS sequence"/>
</dbReference>
<feature type="domain" description="BRCT" evidence="4">
    <location>
        <begin position="316"/>
        <end position="397"/>
    </location>
</feature>
<proteinExistence type="inferred from homology"/>